<dbReference type="InterPro" id="IPR013096">
    <property type="entry name" value="Cupin_2"/>
</dbReference>
<comment type="caution">
    <text evidence="2">The sequence shown here is derived from an EMBL/GenBank/DDBJ whole genome shotgun (WGS) entry which is preliminary data.</text>
</comment>
<accession>A0A1F6CIQ6</accession>
<sequence>MPIVKRQDFGTDRAPEWCRVAEGICGMGVWACGLDGRAEPHFHDNEEFWFVIKGKARVRTEGEEYVVEKGDVVCTRMGDEHAVIEVPEAPYEHVWIACHSRGRGRKGHLHRGEDEPA</sequence>
<name>A0A1F6CIQ6_HANXR</name>
<dbReference type="Pfam" id="PF07883">
    <property type="entry name" value="Cupin_2"/>
    <property type="match status" value="1"/>
</dbReference>
<reference evidence="2 3" key="1">
    <citation type="journal article" date="2016" name="Nat. Commun.">
        <title>Thousands of microbial genomes shed light on interconnected biogeochemical processes in an aquifer system.</title>
        <authorList>
            <person name="Anantharaman K."/>
            <person name="Brown C.T."/>
            <person name="Hug L.A."/>
            <person name="Sharon I."/>
            <person name="Castelle C.J."/>
            <person name="Probst A.J."/>
            <person name="Thomas B.C."/>
            <person name="Singh A."/>
            <person name="Wilkins M.J."/>
            <person name="Karaoz U."/>
            <person name="Brodie E.L."/>
            <person name="Williams K.H."/>
            <person name="Hubbard S.S."/>
            <person name="Banfield J.F."/>
        </authorList>
    </citation>
    <scope>NUCLEOTIDE SEQUENCE [LARGE SCALE GENOMIC DNA]</scope>
    <source>
        <strain evidence="3">RIFCSPLOWO2_12_FULL_64_10</strain>
    </source>
</reference>
<dbReference type="Proteomes" id="UP000178606">
    <property type="component" value="Unassembled WGS sequence"/>
</dbReference>
<dbReference type="SUPFAM" id="SSF51182">
    <property type="entry name" value="RmlC-like cupins"/>
    <property type="match status" value="1"/>
</dbReference>
<feature type="domain" description="Cupin type-2" evidence="1">
    <location>
        <begin position="37"/>
        <end position="95"/>
    </location>
</feature>
<evidence type="ECO:0000313" key="3">
    <source>
        <dbReference type="Proteomes" id="UP000178606"/>
    </source>
</evidence>
<dbReference type="Gene3D" id="2.60.120.10">
    <property type="entry name" value="Jelly Rolls"/>
    <property type="match status" value="1"/>
</dbReference>
<proteinExistence type="predicted"/>
<dbReference type="InterPro" id="IPR011051">
    <property type="entry name" value="RmlC_Cupin_sf"/>
</dbReference>
<dbReference type="InterPro" id="IPR014710">
    <property type="entry name" value="RmlC-like_jellyroll"/>
</dbReference>
<gene>
    <name evidence="2" type="ORF">A3F84_14270</name>
</gene>
<dbReference type="EMBL" id="MFKF01000240">
    <property type="protein sequence ID" value="OGG48998.1"/>
    <property type="molecule type" value="Genomic_DNA"/>
</dbReference>
<dbReference type="AlphaFoldDB" id="A0A1F6CIQ6"/>
<evidence type="ECO:0000313" key="2">
    <source>
        <dbReference type="EMBL" id="OGG48998.1"/>
    </source>
</evidence>
<evidence type="ECO:0000259" key="1">
    <source>
        <dbReference type="Pfam" id="PF07883"/>
    </source>
</evidence>
<organism evidence="2 3">
    <name type="scientific">Handelsmanbacteria sp. (strain RIFCSPLOWO2_12_FULL_64_10)</name>
    <dbReference type="NCBI Taxonomy" id="1817868"/>
    <lineage>
        <taxon>Bacteria</taxon>
        <taxon>Candidatus Handelsmaniibacteriota</taxon>
    </lineage>
</organism>
<protein>
    <recommendedName>
        <fullName evidence="1">Cupin type-2 domain-containing protein</fullName>
    </recommendedName>
</protein>